<accession>A0ABU6XRY1</accession>
<dbReference type="PROSITE" id="PS51257">
    <property type="entry name" value="PROKAR_LIPOPROTEIN"/>
    <property type="match status" value="1"/>
</dbReference>
<evidence type="ECO:0000313" key="7">
    <source>
        <dbReference type="Proteomes" id="UP001341840"/>
    </source>
</evidence>
<feature type="domain" description="Bifunctional inhibitor/plant lipid transfer protein/seed storage helical" evidence="5">
    <location>
        <begin position="29"/>
        <end position="113"/>
    </location>
</feature>
<feature type="signal peptide" evidence="4">
    <location>
        <begin position="1"/>
        <end position="25"/>
    </location>
</feature>
<dbReference type="InterPro" id="IPR000528">
    <property type="entry name" value="Plant_nsLTP"/>
</dbReference>
<evidence type="ECO:0000256" key="3">
    <source>
        <dbReference type="RuleBase" id="RU000628"/>
    </source>
</evidence>
<dbReference type="SMART" id="SM00499">
    <property type="entry name" value="AAI"/>
    <property type="match status" value="1"/>
</dbReference>
<keyword evidence="4" id="KW-0732">Signal</keyword>
<evidence type="ECO:0000256" key="2">
    <source>
        <dbReference type="ARBA" id="ARBA00023157"/>
    </source>
</evidence>
<gene>
    <name evidence="6" type="ORF">PIB30_073478</name>
</gene>
<comment type="function">
    <text evidence="3">Plant non-specific lipid-transfer proteins transfer phospholipids as well as galactolipids across membranes. May play a role in wax or cutin deposition in the cell walls of expanding epidermal cells and certain secretory tissues.</text>
</comment>
<evidence type="ECO:0000256" key="1">
    <source>
        <dbReference type="ARBA" id="ARBA00009748"/>
    </source>
</evidence>
<name>A0ABU6XRY1_9FABA</name>
<keyword evidence="7" id="KW-1185">Reference proteome</keyword>
<dbReference type="PRINTS" id="PR00382">
    <property type="entry name" value="LIPIDTRNSFER"/>
</dbReference>
<dbReference type="SUPFAM" id="SSF47699">
    <property type="entry name" value="Bifunctional inhibitor/lipid-transfer protein/seed storage 2S albumin"/>
    <property type="match status" value="1"/>
</dbReference>
<organism evidence="6 7">
    <name type="scientific">Stylosanthes scabra</name>
    <dbReference type="NCBI Taxonomy" id="79078"/>
    <lineage>
        <taxon>Eukaryota</taxon>
        <taxon>Viridiplantae</taxon>
        <taxon>Streptophyta</taxon>
        <taxon>Embryophyta</taxon>
        <taxon>Tracheophyta</taxon>
        <taxon>Spermatophyta</taxon>
        <taxon>Magnoliopsida</taxon>
        <taxon>eudicotyledons</taxon>
        <taxon>Gunneridae</taxon>
        <taxon>Pentapetalae</taxon>
        <taxon>rosids</taxon>
        <taxon>fabids</taxon>
        <taxon>Fabales</taxon>
        <taxon>Fabaceae</taxon>
        <taxon>Papilionoideae</taxon>
        <taxon>50 kb inversion clade</taxon>
        <taxon>dalbergioids sensu lato</taxon>
        <taxon>Dalbergieae</taxon>
        <taxon>Pterocarpus clade</taxon>
        <taxon>Stylosanthes</taxon>
    </lineage>
</organism>
<protein>
    <recommendedName>
        <fullName evidence="3">Non-specific lipid-transfer protein</fullName>
    </recommendedName>
</protein>
<dbReference type="Gene3D" id="1.10.110.10">
    <property type="entry name" value="Plant lipid-transfer and hydrophobic proteins"/>
    <property type="match status" value="1"/>
</dbReference>
<dbReference type="CDD" id="cd01960">
    <property type="entry name" value="nsLTP1"/>
    <property type="match status" value="1"/>
</dbReference>
<dbReference type="Pfam" id="PF00234">
    <property type="entry name" value="Tryp_alpha_amyl"/>
    <property type="match status" value="1"/>
</dbReference>
<dbReference type="InterPro" id="IPR036312">
    <property type="entry name" value="Bifun_inhib/LTP/seed_sf"/>
</dbReference>
<reference evidence="6 7" key="1">
    <citation type="journal article" date="2023" name="Plants (Basel)">
        <title>Bridging the Gap: Combining Genomics and Transcriptomics Approaches to Understand Stylosanthes scabra, an Orphan Legume from the Brazilian Caatinga.</title>
        <authorList>
            <person name="Ferreira-Neto J.R.C."/>
            <person name="da Silva M.D."/>
            <person name="Binneck E."/>
            <person name="de Melo N.F."/>
            <person name="da Silva R.H."/>
            <person name="de Melo A.L.T.M."/>
            <person name="Pandolfi V."/>
            <person name="Bustamante F.O."/>
            <person name="Brasileiro-Vidal A.C."/>
            <person name="Benko-Iseppon A.M."/>
        </authorList>
    </citation>
    <scope>NUCLEOTIDE SEQUENCE [LARGE SCALE GENOMIC DNA]</scope>
    <source>
        <tissue evidence="6">Leaves</tissue>
    </source>
</reference>
<proteinExistence type="inferred from homology"/>
<dbReference type="Proteomes" id="UP001341840">
    <property type="component" value="Unassembled WGS sequence"/>
</dbReference>
<evidence type="ECO:0000256" key="4">
    <source>
        <dbReference type="SAM" id="SignalP"/>
    </source>
</evidence>
<keyword evidence="3" id="KW-0813">Transport</keyword>
<comment type="caution">
    <text evidence="6">The sequence shown here is derived from an EMBL/GenBank/DDBJ whole genome shotgun (WGS) entry which is preliminary data.</text>
</comment>
<feature type="chain" id="PRO_5046591127" description="Non-specific lipid-transfer protein" evidence="4">
    <location>
        <begin position="26"/>
        <end position="147"/>
    </location>
</feature>
<dbReference type="PANTHER" id="PTHR33076">
    <property type="entry name" value="NON-SPECIFIC LIPID-TRANSFER PROTEIN 2-RELATED"/>
    <property type="match status" value="1"/>
</dbReference>
<keyword evidence="3" id="KW-0446">Lipid-binding</keyword>
<dbReference type="EMBL" id="JASCZI010212341">
    <property type="protein sequence ID" value="MED6199178.1"/>
    <property type="molecule type" value="Genomic_DNA"/>
</dbReference>
<evidence type="ECO:0000259" key="5">
    <source>
        <dbReference type="SMART" id="SM00499"/>
    </source>
</evidence>
<evidence type="ECO:0000313" key="6">
    <source>
        <dbReference type="EMBL" id="MED6199178.1"/>
    </source>
</evidence>
<keyword evidence="2" id="KW-1015">Disulfide bond</keyword>
<dbReference type="InterPro" id="IPR016140">
    <property type="entry name" value="Bifunc_inhib/LTP/seed_store"/>
</dbReference>
<comment type="similarity">
    <text evidence="1 3">Belongs to the plant LTP family.</text>
</comment>
<sequence>MASIKVSCVVLMVCMALVAAPMVHGAISCGTVTSSMATCLGFLQSGGVPAPSCCEGVKSLLSSAKTTPDRRTVCSCLKTAAASIPTINLANAGQLPGKCGVNIPYKISPSTNCNTRALGGWRRVHNGGGRTLAGVVRGGRKAVNIGV</sequence>